<evidence type="ECO:0000313" key="3">
    <source>
        <dbReference type="Proteomes" id="UP001530400"/>
    </source>
</evidence>
<organism evidence="2 3">
    <name type="scientific">Cyclotella atomus</name>
    <dbReference type="NCBI Taxonomy" id="382360"/>
    <lineage>
        <taxon>Eukaryota</taxon>
        <taxon>Sar</taxon>
        <taxon>Stramenopiles</taxon>
        <taxon>Ochrophyta</taxon>
        <taxon>Bacillariophyta</taxon>
        <taxon>Coscinodiscophyceae</taxon>
        <taxon>Thalassiosirophycidae</taxon>
        <taxon>Stephanodiscales</taxon>
        <taxon>Stephanodiscaceae</taxon>
        <taxon>Cyclotella</taxon>
    </lineage>
</organism>
<dbReference type="EMBL" id="JALLPJ020000078">
    <property type="protein sequence ID" value="KAL3803249.1"/>
    <property type="molecule type" value="Genomic_DNA"/>
</dbReference>
<gene>
    <name evidence="2" type="ORF">ACHAWO_005606</name>
</gene>
<sequence>MTIRRHQKAPLLCGIMIANGVSAFQPPHHGKRSQTHRVQYLDPSTDVSTVSTLLHLSNDDKLADLDEDLAKEVEEALLLANSVWDATEEEDDEEAEIAAIADALTSTPAPPKTPKELNVAPPQVEPSLFTSVMNDQIEVENDESAPLPPDSPPSVNALSFGESLQKSVSDEIDRLKNLLFGLQKDLEVTESNVEEAESTAETLKREIEESRLQREAVIREIENQFKKEKESLLQQLSSASEELNAVMDESAKNIAKAQEEASLAEKELLKQMEEFASSIKQVTDKTVQINMEKERILNTKQEKIDAVKKEAEENLLKYKAQLSEDGESLRIYNAKLKKRADDAEKKVRDIYNSVKKTREDRISLQQQIEDVETESLEQIATLEKQILEDDEEYTDYLTRERARIDKLISDAKGKYAAILEKEKAKRKSVEDDFEAVLAQKDEEGKAAIAAIESKAKAKLDELEEKHAAERMAIYQEKVEAVSVVRNEMLAQLKIEDAKLNAIHQEMKPKLESVRAEIAEVKAAFEQELDERKQVADVEKNLFLKRMETVKLEMEDKINTQRREMDDEKSAFLREHNLLVDESEEECRRAWMELATLKKKVRDAGDRRNELITEVKRKSDLIEVYKGDRSSFRKSLRLSFKVAREKIGRGTKRVLRREREKTDV</sequence>
<keyword evidence="1" id="KW-0175">Coiled coil</keyword>
<feature type="coiled-coil region" evidence="1">
    <location>
        <begin position="172"/>
        <end position="374"/>
    </location>
</feature>
<name>A0ABD3QTA7_9STRA</name>
<proteinExistence type="predicted"/>
<accession>A0ABD3QTA7</accession>
<evidence type="ECO:0000256" key="1">
    <source>
        <dbReference type="SAM" id="Coils"/>
    </source>
</evidence>
<feature type="coiled-coil region" evidence="1">
    <location>
        <begin position="510"/>
        <end position="613"/>
    </location>
</feature>
<dbReference type="Proteomes" id="UP001530400">
    <property type="component" value="Unassembled WGS sequence"/>
</dbReference>
<comment type="caution">
    <text evidence="2">The sequence shown here is derived from an EMBL/GenBank/DDBJ whole genome shotgun (WGS) entry which is preliminary data.</text>
</comment>
<evidence type="ECO:0000313" key="2">
    <source>
        <dbReference type="EMBL" id="KAL3803249.1"/>
    </source>
</evidence>
<keyword evidence="3" id="KW-1185">Reference proteome</keyword>
<dbReference type="AlphaFoldDB" id="A0ABD3QTA7"/>
<protein>
    <submittedName>
        <fullName evidence="2">Uncharacterized protein</fullName>
    </submittedName>
</protein>
<reference evidence="2 3" key="1">
    <citation type="submission" date="2024-10" db="EMBL/GenBank/DDBJ databases">
        <title>Updated reference genomes for cyclostephanoid diatoms.</title>
        <authorList>
            <person name="Roberts W.R."/>
            <person name="Alverson A.J."/>
        </authorList>
    </citation>
    <scope>NUCLEOTIDE SEQUENCE [LARGE SCALE GENOMIC DNA]</scope>
    <source>
        <strain evidence="2 3">AJA010-31</strain>
    </source>
</reference>
<feature type="coiled-coil region" evidence="1">
    <location>
        <begin position="419"/>
        <end position="472"/>
    </location>
</feature>